<dbReference type="InterPro" id="IPR046342">
    <property type="entry name" value="CBS_dom_sf"/>
</dbReference>
<evidence type="ECO:0000259" key="3">
    <source>
        <dbReference type="PROSITE" id="PS51371"/>
    </source>
</evidence>
<name>A0A7T5UIG8_9BACT</name>
<gene>
    <name evidence="4" type="ORF">HYS17_09635</name>
</gene>
<evidence type="ECO:0000256" key="2">
    <source>
        <dbReference type="PROSITE-ProRule" id="PRU00703"/>
    </source>
</evidence>
<keyword evidence="1 2" id="KW-0129">CBS domain</keyword>
<dbReference type="SMART" id="SM00116">
    <property type="entry name" value="CBS"/>
    <property type="match status" value="2"/>
</dbReference>
<accession>A0A7T5UIG8</accession>
<dbReference type="Pfam" id="PF00571">
    <property type="entry name" value="CBS"/>
    <property type="match status" value="2"/>
</dbReference>
<feature type="domain" description="CBS" evidence="3">
    <location>
        <begin position="1"/>
        <end position="57"/>
    </location>
</feature>
<sequence length="135" mass="14314">MVKNPALIGPEATLKDAAAKMESVDCGVLPVGTKGKITGIITDRDIVIRAISKGKDPAKENVANHMTAKAFFCKETDTIKEAASLMKKNKISRLVVKDNSGDVSGILSFGCILREDASAEEVADIITRVKAKKAA</sequence>
<dbReference type="Gene3D" id="3.10.580.10">
    <property type="entry name" value="CBS-domain"/>
    <property type="match status" value="1"/>
</dbReference>
<feature type="domain" description="CBS" evidence="3">
    <location>
        <begin position="66"/>
        <end position="125"/>
    </location>
</feature>
<dbReference type="PROSITE" id="PS51371">
    <property type="entry name" value="CBS"/>
    <property type="match status" value="2"/>
</dbReference>
<evidence type="ECO:0000313" key="5">
    <source>
        <dbReference type="Proteomes" id="UP000595362"/>
    </source>
</evidence>
<evidence type="ECO:0000256" key="1">
    <source>
        <dbReference type="ARBA" id="ARBA00023122"/>
    </source>
</evidence>
<protein>
    <submittedName>
        <fullName evidence="4">CBS domain-containing protein</fullName>
    </submittedName>
</protein>
<dbReference type="SUPFAM" id="SSF54631">
    <property type="entry name" value="CBS-domain pair"/>
    <property type="match status" value="1"/>
</dbReference>
<evidence type="ECO:0000313" key="4">
    <source>
        <dbReference type="EMBL" id="QQG37450.1"/>
    </source>
</evidence>
<dbReference type="Proteomes" id="UP000595362">
    <property type="component" value="Chromosome"/>
</dbReference>
<reference evidence="4 5" key="1">
    <citation type="submission" date="2020-07" db="EMBL/GenBank/DDBJ databases">
        <title>Huge and variable diversity of episymbiotic CPR bacteria and DPANN archaea in groundwater ecosystems.</title>
        <authorList>
            <person name="He C.Y."/>
            <person name="Keren R."/>
            <person name="Whittaker M."/>
            <person name="Farag I.F."/>
            <person name="Doudna J."/>
            <person name="Cate J.H.D."/>
            <person name="Banfield J.F."/>
        </authorList>
    </citation>
    <scope>NUCLEOTIDE SEQUENCE [LARGE SCALE GENOMIC DNA]</scope>
    <source>
        <strain evidence="4">NC_groundwater_70_Ag_B-0.1um_54_66</strain>
    </source>
</reference>
<dbReference type="PANTHER" id="PTHR43080">
    <property type="entry name" value="CBS DOMAIN-CONTAINING PROTEIN CBSX3, MITOCHONDRIAL"/>
    <property type="match status" value="1"/>
</dbReference>
<dbReference type="InterPro" id="IPR051257">
    <property type="entry name" value="Diverse_CBS-Domain"/>
</dbReference>
<proteinExistence type="predicted"/>
<dbReference type="PANTHER" id="PTHR43080:SF2">
    <property type="entry name" value="CBS DOMAIN-CONTAINING PROTEIN"/>
    <property type="match status" value="1"/>
</dbReference>
<organism evidence="4 5">
    <name type="scientific">Micavibrio aeruginosavorus</name>
    <dbReference type="NCBI Taxonomy" id="349221"/>
    <lineage>
        <taxon>Bacteria</taxon>
        <taxon>Pseudomonadati</taxon>
        <taxon>Bdellovibrionota</taxon>
        <taxon>Bdellovibrionia</taxon>
        <taxon>Bdellovibrionales</taxon>
        <taxon>Pseudobdellovibrionaceae</taxon>
        <taxon>Micavibrio</taxon>
    </lineage>
</organism>
<dbReference type="EMBL" id="CP066681">
    <property type="protein sequence ID" value="QQG37450.1"/>
    <property type="molecule type" value="Genomic_DNA"/>
</dbReference>
<dbReference type="InterPro" id="IPR000644">
    <property type="entry name" value="CBS_dom"/>
</dbReference>
<dbReference type="AlphaFoldDB" id="A0A7T5UIG8"/>